<keyword evidence="6" id="KW-0762">Sugar transport</keyword>
<dbReference type="NCBIfam" id="NF008231">
    <property type="entry name" value="PRK10998.1"/>
    <property type="match status" value="1"/>
</dbReference>
<name>A0ABV7WTL6_9GAMM</name>
<keyword evidence="9 11" id="KW-0472">Membrane</keyword>
<feature type="transmembrane region" description="Helical" evidence="11">
    <location>
        <begin position="245"/>
        <end position="266"/>
    </location>
</feature>
<comment type="caution">
    <text evidence="13">The sequence shown here is derived from an EMBL/GenBank/DDBJ whole genome shotgun (WGS) entry which is preliminary data.</text>
</comment>
<evidence type="ECO:0000256" key="11">
    <source>
        <dbReference type="RuleBase" id="RU363032"/>
    </source>
</evidence>
<keyword evidence="5" id="KW-1003">Cell membrane</keyword>
<evidence type="ECO:0000256" key="6">
    <source>
        <dbReference type="ARBA" id="ARBA00022597"/>
    </source>
</evidence>
<dbReference type="PANTHER" id="PTHR32243:SF50">
    <property type="entry name" value="MALTOSE_MALTODEXTRIN TRANSPORT SYSTEM PERMEASE PROTEIN MALG"/>
    <property type="match status" value="1"/>
</dbReference>
<feature type="transmembrane region" description="Helical" evidence="11">
    <location>
        <begin position="325"/>
        <end position="349"/>
    </location>
</feature>
<evidence type="ECO:0000259" key="12">
    <source>
        <dbReference type="PROSITE" id="PS50928"/>
    </source>
</evidence>
<dbReference type="PROSITE" id="PS50928">
    <property type="entry name" value="ABC_TM1"/>
    <property type="match status" value="1"/>
</dbReference>
<comment type="similarity">
    <text evidence="3">Belongs to the binding-protein-dependent transport system permease family. MalFG subfamily.</text>
</comment>
<evidence type="ECO:0000256" key="5">
    <source>
        <dbReference type="ARBA" id="ARBA00022475"/>
    </source>
</evidence>
<gene>
    <name evidence="13" type="primary">malG</name>
    <name evidence="13" type="ORF">ACFOND_09035</name>
</gene>
<dbReference type="Gene3D" id="1.10.3720.10">
    <property type="entry name" value="MetI-like"/>
    <property type="match status" value="2"/>
</dbReference>
<keyword evidence="14" id="KW-1185">Reference proteome</keyword>
<dbReference type="InterPro" id="IPR035906">
    <property type="entry name" value="MetI-like_sf"/>
</dbReference>
<evidence type="ECO:0000256" key="3">
    <source>
        <dbReference type="ARBA" id="ARBA00009047"/>
    </source>
</evidence>
<dbReference type="InterPro" id="IPR050901">
    <property type="entry name" value="BP-dep_ABC_trans_perm"/>
</dbReference>
<dbReference type="EMBL" id="JBHRYN010000011">
    <property type="protein sequence ID" value="MFC3701780.1"/>
    <property type="molecule type" value="Genomic_DNA"/>
</dbReference>
<dbReference type="RefSeq" id="WP_252729017.1">
    <property type="nucleotide sequence ID" value="NZ_JAUFQI010000001.1"/>
</dbReference>
<keyword evidence="7 11" id="KW-0812">Transmembrane</keyword>
<reference evidence="14" key="1">
    <citation type="journal article" date="2019" name="Int. J. Syst. Evol. Microbiol.">
        <title>The Global Catalogue of Microorganisms (GCM) 10K type strain sequencing project: providing services to taxonomists for standard genome sequencing and annotation.</title>
        <authorList>
            <consortium name="The Broad Institute Genomics Platform"/>
            <consortium name="The Broad Institute Genome Sequencing Center for Infectious Disease"/>
            <person name="Wu L."/>
            <person name="Ma J."/>
        </authorList>
    </citation>
    <scope>NUCLEOTIDE SEQUENCE [LARGE SCALE GENOMIC DNA]</scope>
    <source>
        <strain evidence="14">CECT 8288</strain>
    </source>
</reference>
<keyword evidence="8 11" id="KW-1133">Transmembrane helix</keyword>
<organism evidence="13 14">
    <name type="scientific">Reinekea marina</name>
    <dbReference type="NCBI Taxonomy" id="1310421"/>
    <lineage>
        <taxon>Bacteria</taxon>
        <taxon>Pseudomonadati</taxon>
        <taxon>Pseudomonadota</taxon>
        <taxon>Gammaproteobacteria</taxon>
        <taxon>Oceanospirillales</taxon>
        <taxon>Saccharospirillaceae</taxon>
        <taxon>Reinekea</taxon>
    </lineage>
</organism>
<dbReference type="Pfam" id="PF00528">
    <property type="entry name" value="BPD_transp_1"/>
    <property type="match status" value="1"/>
</dbReference>
<proteinExistence type="inferred from homology"/>
<dbReference type="SUPFAM" id="SSF161098">
    <property type="entry name" value="MetI-like"/>
    <property type="match status" value="2"/>
</dbReference>
<evidence type="ECO:0000256" key="8">
    <source>
        <dbReference type="ARBA" id="ARBA00022989"/>
    </source>
</evidence>
<evidence type="ECO:0000256" key="10">
    <source>
        <dbReference type="ARBA" id="ARBA00041109"/>
    </source>
</evidence>
<evidence type="ECO:0000256" key="7">
    <source>
        <dbReference type="ARBA" id="ARBA00022692"/>
    </source>
</evidence>
<evidence type="ECO:0000313" key="14">
    <source>
        <dbReference type="Proteomes" id="UP001595710"/>
    </source>
</evidence>
<feature type="transmembrane region" description="Helical" evidence="11">
    <location>
        <begin position="286"/>
        <end position="304"/>
    </location>
</feature>
<evidence type="ECO:0000256" key="4">
    <source>
        <dbReference type="ARBA" id="ARBA00022448"/>
    </source>
</evidence>
<protein>
    <recommendedName>
        <fullName evidence="10">Maltose/maltodextrin transport system permease protein MalG</fullName>
    </recommendedName>
</protein>
<comment type="function">
    <text evidence="1">Part of the ABC transporter complex MalEFGK involved in maltose/maltodextrin import. Probably responsible for the translocation of the substrate across the membrane.</text>
</comment>
<comment type="subcellular location">
    <subcellularLocation>
        <location evidence="2 11">Cell membrane</location>
        <topology evidence="2 11">Multi-pass membrane protein</topology>
    </subcellularLocation>
</comment>
<feature type="transmembrane region" description="Helical" evidence="11">
    <location>
        <begin position="7"/>
        <end position="30"/>
    </location>
</feature>
<dbReference type="Proteomes" id="UP001595710">
    <property type="component" value="Unassembled WGS sequence"/>
</dbReference>
<evidence type="ECO:0000256" key="9">
    <source>
        <dbReference type="ARBA" id="ARBA00023136"/>
    </source>
</evidence>
<feature type="transmembrane region" description="Helical" evidence="11">
    <location>
        <begin position="386"/>
        <end position="404"/>
    </location>
</feature>
<sequence>MVKSKSFFARVVGVHILLLAFLFFVIYPLLYVISISFRSGQTLVDPVNLLIPSSPTMEHWALALENNYTGMNPLKKDLDGVEVVELNNGLGDLTFYADGRWSLQADTEFSEEDFPITSYLAISFLNQVGDKIIIEGADKRGFYDYQKIVLDLEENRDQYSSDVHFTTPEGSINGQLDVPSLPEGATRTTLQYGDAYVAVPKFPVLSWLMNTVKVASITGFLILLFSTTGAYAFGRLGFTGKDQMLKSLLVIQMFPNTLFLVALYLIFDKLGAFIDLLALNTHSALIFGYMGGMALNIFLIIGYFDTIDPAMEESASIDGATPWQTFYKILLPLSVPILAVVFILAFIGIVNEYPLAALLISDINKMTLAVGSQQYIQDQNLLWGDFAAAAVLAGVPITIVFLIAQRFLVGGLTSGGVKG</sequence>
<dbReference type="InterPro" id="IPR000515">
    <property type="entry name" value="MetI-like"/>
</dbReference>
<keyword evidence="4 11" id="KW-0813">Transport</keyword>
<evidence type="ECO:0000313" key="13">
    <source>
        <dbReference type="EMBL" id="MFC3701780.1"/>
    </source>
</evidence>
<dbReference type="CDD" id="cd06261">
    <property type="entry name" value="TM_PBP2"/>
    <property type="match status" value="1"/>
</dbReference>
<evidence type="ECO:0000256" key="1">
    <source>
        <dbReference type="ARBA" id="ARBA00002264"/>
    </source>
</evidence>
<feature type="domain" description="ABC transmembrane type-1" evidence="12">
    <location>
        <begin position="208"/>
        <end position="404"/>
    </location>
</feature>
<feature type="transmembrane region" description="Helical" evidence="11">
    <location>
        <begin position="214"/>
        <end position="233"/>
    </location>
</feature>
<dbReference type="PANTHER" id="PTHR32243">
    <property type="entry name" value="MALTOSE TRANSPORT SYSTEM PERMEASE-RELATED"/>
    <property type="match status" value="1"/>
</dbReference>
<evidence type="ECO:0000256" key="2">
    <source>
        <dbReference type="ARBA" id="ARBA00004651"/>
    </source>
</evidence>
<accession>A0ABV7WTL6</accession>